<dbReference type="OrthoDB" id="9155960at2"/>
<evidence type="ECO:0000313" key="6">
    <source>
        <dbReference type="Proteomes" id="UP000002534"/>
    </source>
</evidence>
<name>Q3A0G5_SYNC1</name>
<dbReference type="Pfam" id="PF05853">
    <property type="entry name" value="BKACE"/>
    <property type="match status" value="1"/>
</dbReference>
<evidence type="ECO:0000256" key="2">
    <source>
        <dbReference type="ARBA" id="ARBA00022679"/>
    </source>
</evidence>
<comment type="cofactor">
    <cofactor evidence="1">
        <name>Zn(2+)</name>
        <dbReference type="ChEBI" id="CHEBI:29105"/>
    </cofactor>
</comment>
<accession>Q3A0G5</accession>
<keyword evidence="3" id="KW-0479">Metal-binding</keyword>
<dbReference type="Proteomes" id="UP000002534">
    <property type="component" value="Chromosome"/>
</dbReference>
<evidence type="ECO:0000313" key="5">
    <source>
        <dbReference type="EMBL" id="ABA90142.1"/>
    </source>
</evidence>
<dbReference type="AlphaFoldDB" id="Q3A0G5"/>
<dbReference type="InterPro" id="IPR008567">
    <property type="entry name" value="BKACE"/>
</dbReference>
<keyword evidence="4" id="KW-0862">Zinc</keyword>
<evidence type="ECO:0000256" key="1">
    <source>
        <dbReference type="ARBA" id="ARBA00001947"/>
    </source>
</evidence>
<keyword evidence="6" id="KW-1185">Reference proteome</keyword>
<dbReference type="EMBL" id="CP000142">
    <property type="protein sequence ID" value="ABA90142.1"/>
    <property type="molecule type" value="Genomic_DNA"/>
</dbReference>
<dbReference type="Gene3D" id="3.20.20.70">
    <property type="entry name" value="Aldolase class I"/>
    <property type="match status" value="1"/>
</dbReference>
<dbReference type="eggNOG" id="COG3246">
    <property type="taxonomic scope" value="Bacteria"/>
</dbReference>
<gene>
    <name evidence="5" type="ordered locus">Pcar_2907</name>
</gene>
<evidence type="ECO:0000256" key="3">
    <source>
        <dbReference type="ARBA" id="ARBA00022723"/>
    </source>
</evidence>
<evidence type="ECO:0000256" key="4">
    <source>
        <dbReference type="ARBA" id="ARBA00022833"/>
    </source>
</evidence>
<dbReference type="PANTHER" id="PTHR37418">
    <property type="entry name" value="3-KETO-5-AMINOHEXANOATE CLEAVAGE ENZYME-RELATED"/>
    <property type="match status" value="1"/>
</dbReference>
<dbReference type="GO" id="GO:0043720">
    <property type="term" value="F:3-keto-5-aminohexanoate cleavage activity"/>
    <property type="evidence" value="ECO:0007669"/>
    <property type="project" value="InterPro"/>
</dbReference>
<proteinExistence type="predicted"/>
<reference evidence="6" key="1">
    <citation type="submission" date="2005-10" db="EMBL/GenBank/DDBJ databases">
        <title>Complete sequence of Pelobacter carbinolicus DSM 2380.</title>
        <authorList>
            <person name="Copeland A."/>
            <person name="Lucas S."/>
            <person name="Lapidus A."/>
            <person name="Barry K."/>
            <person name="Detter J.C."/>
            <person name="Glavina T."/>
            <person name="Hammon N."/>
            <person name="Israni S."/>
            <person name="Pitluck S."/>
            <person name="Chertkov O."/>
            <person name="Schmutz J."/>
            <person name="Larimer F."/>
            <person name="Land M."/>
            <person name="Kyrpides N."/>
            <person name="Ivanova N."/>
            <person name="Richardson P."/>
        </authorList>
    </citation>
    <scope>NUCLEOTIDE SEQUENCE [LARGE SCALE GENOMIC DNA]</scope>
    <source>
        <strain evidence="6">DSM 2380 / NBRC 103641 / GraBd1</strain>
    </source>
</reference>
<organism evidence="5 6">
    <name type="scientific">Syntrophotalea carbinolica (strain DSM 2380 / NBRC 103641 / GraBd1)</name>
    <name type="common">Pelobacter carbinolicus</name>
    <dbReference type="NCBI Taxonomy" id="338963"/>
    <lineage>
        <taxon>Bacteria</taxon>
        <taxon>Pseudomonadati</taxon>
        <taxon>Thermodesulfobacteriota</taxon>
        <taxon>Desulfuromonadia</taxon>
        <taxon>Desulfuromonadales</taxon>
        <taxon>Syntrophotaleaceae</taxon>
        <taxon>Syntrophotalea</taxon>
    </lineage>
</organism>
<dbReference type="GO" id="GO:0046872">
    <property type="term" value="F:metal ion binding"/>
    <property type="evidence" value="ECO:0007669"/>
    <property type="project" value="UniProtKB-KW"/>
</dbReference>
<dbReference type="PANTHER" id="PTHR37418:SF2">
    <property type="entry name" value="3-KETO-5-AMINOHEXANOATE CLEAVAGE ENZYME"/>
    <property type="match status" value="1"/>
</dbReference>
<sequence>MNDLSGLEIPYPATPYPKLIINAAITGMIPGRKDSPYVPLSPEEIVDDAVRCLRAGASIVHLHARDENGEPTYRKDLYERMILGIREHCPAAILCVSTSGRRHNTFECRSEVLELTGKAKPDMASLTLGSLNFPEQASVNTPEMIESLAIKMRNSGIVPEVEVFDPGMVHAVKVLLRRGVLTSPLYMNILLGSLYSTPATLFDLSCMVKNLPRAVHWAAAGIGRFQLKMNTASILSGGHIRVGLEDNLYYDHARQQLATNEQLIRRIVHLSSELGREVAEPSEARAMLGLPDK</sequence>
<dbReference type="KEGG" id="pca:Pcar_2907"/>
<evidence type="ECO:0008006" key="7">
    <source>
        <dbReference type="Google" id="ProtNLM"/>
    </source>
</evidence>
<reference evidence="5 6" key="2">
    <citation type="journal article" date="2012" name="BMC Genomics">
        <title>The genome of Pelobacter carbinolicus reveals surprising metabolic capabilities and physiological features.</title>
        <authorList>
            <person name="Aklujkar M."/>
            <person name="Haveman S.A."/>
            <person name="Didonato R.Jr."/>
            <person name="Chertkov O."/>
            <person name="Han C.S."/>
            <person name="Land M.L."/>
            <person name="Brown P."/>
            <person name="Lovley D.R."/>
        </authorList>
    </citation>
    <scope>NUCLEOTIDE SEQUENCE [LARGE SCALE GENOMIC DNA]</scope>
    <source>
        <strain evidence="6">DSM 2380 / NBRC 103641 / GraBd1</strain>
    </source>
</reference>
<protein>
    <recommendedName>
        <fullName evidence="7">3-keto-5-aminohexanoate cleavage protein</fullName>
    </recommendedName>
</protein>
<dbReference type="InterPro" id="IPR013785">
    <property type="entry name" value="Aldolase_TIM"/>
</dbReference>
<dbReference type="HOGENOM" id="CLU_065536_2_0_7"/>
<dbReference type="RefSeq" id="WP_011342693.1">
    <property type="nucleotide sequence ID" value="NC_007498.2"/>
</dbReference>
<dbReference type="STRING" id="338963.Pcar_2907"/>
<keyword evidence="2" id="KW-0808">Transferase</keyword>